<feature type="region of interest" description="Disordered" evidence="1">
    <location>
        <begin position="24"/>
        <end position="51"/>
    </location>
</feature>
<dbReference type="Proteomes" id="UP001627154">
    <property type="component" value="Unassembled WGS sequence"/>
</dbReference>
<evidence type="ECO:0000313" key="2">
    <source>
        <dbReference type="EMBL" id="KAL3393342.1"/>
    </source>
</evidence>
<keyword evidence="3" id="KW-1185">Reference proteome</keyword>
<comment type="caution">
    <text evidence="2">The sequence shown here is derived from an EMBL/GenBank/DDBJ whole genome shotgun (WGS) entry which is preliminary data.</text>
</comment>
<gene>
    <name evidence="2" type="ORF">TKK_012216</name>
</gene>
<name>A0ABD2WLJ7_9HYME</name>
<evidence type="ECO:0000256" key="1">
    <source>
        <dbReference type="SAM" id="MobiDB-lite"/>
    </source>
</evidence>
<feature type="compositionally biased region" description="Basic and acidic residues" evidence="1">
    <location>
        <begin position="27"/>
        <end position="47"/>
    </location>
</feature>
<accession>A0ABD2WLJ7</accession>
<dbReference type="EMBL" id="JBJJXI010000098">
    <property type="protein sequence ID" value="KAL3393342.1"/>
    <property type="molecule type" value="Genomic_DNA"/>
</dbReference>
<dbReference type="AlphaFoldDB" id="A0ABD2WLJ7"/>
<sequence>MSVRYNDIKYDWIYDDEYYHPPAIEEGSNRRQEQGRRSADNSFDRGTDPAALRCRAIERKKKYKMGLSEHMYQPTLTREEMARMPPCRLTKCVMTTTTDPSITLQDEQRQTGKITPSSPRSNNSTTESSKSMGGGSGSGGGSDSSPRDSASTKSEELEVPVLKSTLPMPQSVITRVPTAAGDHVDSVAKLKNNLNGGGGEDPSVEKLHAAAGEHNGLGGAAAGGGEDEEERVDLNDIPFIVNCLYVTQQCCECSIM</sequence>
<feature type="compositionally biased region" description="Low complexity" evidence="1">
    <location>
        <begin position="115"/>
        <end position="131"/>
    </location>
</feature>
<evidence type="ECO:0000313" key="3">
    <source>
        <dbReference type="Proteomes" id="UP001627154"/>
    </source>
</evidence>
<protein>
    <submittedName>
        <fullName evidence="2">Uncharacterized protein</fullName>
    </submittedName>
</protein>
<organism evidence="2 3">
    <name type="scientific">Trichogramma kaykai</name>
    <dbReference type="NCBI Taxonomy" id="54128"/>
    <lineage>
        <taxon>Eukaryota</taxon>
        <taxon>Metazoa</taxon>
        <taxon>Ecdysozoa</taxon>
        <taxon>Arthropoda</taxon>
        <taxon>Hexapoda</taxon>
        <taxon>Insecta</taxon>
        <taxon>Pterygota</taxon>
        <taxon>Neoptera</taxon>
        <taxon>Endopterygota</taxon>
        <taxon>Hymenoptera</taxon>
        <taxon>Apocrita</taxon>
        <taxon>Proctotrupomorpha</taxon>
        <taxon>Chalcidoidea</taxon>
        <taxon>Trichogrammatidae</taxon>
        <taxon>Trichogramma</taxon>
    </lineage>
</organism>
<reference evidence="2 3" key="1">
    <citation type="journal article" date="2024" name="bioRxiv">
        <title>A reference genome for Trichogramma kaykai: A tiny desert-dwelling parasitoid wasp with competing sex-ratio distorters.</title>
        <authorList>
            <person name="Culotta J."/>
            <person name="Lindsey A.R."/>
        </authorList>
    </citation>
    <scope>NUCLEOTIDE SEQUENCE [LARGE SCALE GENOMIC DNA]</scope>
    <source>
        <strain evidence="2 3">KSX58</strain>
    </source>
</reference>
<feature type="region of interest" description="Disordered" evidence="1">
    <location>
        <begin position="99"/>
        <end position="165"/>
    </location>
</feature>
<feature type="compositionally biased region" description="Gly residues" evidence="1">
    <location>
        <begin position="132"/>
        <end position="142"/>
    </location>
</feature>
<proteinExistence type="predicted"/>
<feature type="compositionally biased region" description="Low complexity" evidence="1">
    <location>
        <begin position="143"/>
        <end position="152"/>
    </location>
</feature>